<protein>
    <submittedName>
        <fullName evidence="1">Uncharacterized protein</fullName>
    </submittedName>
</protein>
<keyword evidence="2" id="KW-1185">Reference proteome</keyword>
<evidence type="ECO:0000313" key="1">
    <source>
        <dbReference type="EMBL" id="RIV87507.1"/>
    </source>
</evidence>
<dbReference type="Proteomes" id="UP000286576">
    <property type="component" value="Unassembled WGS sequence"/>
</dbReference>
<sequence>MGTTLADVSLDQDWTELTTIASAAARVQNVGEGAVAVVEGGAGTPTGKSGTVLGPRDRIDVNNANVWARAIDDSGKVSLTTTA</sequence>
<comment type="caution">
    <text evidence="1">The sequence shown here is derived from an EMBL/GenBank/DDBJ whole genome shotgun (WGS) entry which is preliminary data.</text>
</comment>
<dbReference type="AlphaFoldDB" id="A0A418NTN1"/>
<dbReference type="RefSeq" id="WP_119585004.1">
    <property type="nucleotide sequence ID" value="NZ_CAWODQ010000012.1"/>
</dbReference>
<proteinExistence type="predicted"/>
<evidence type="ECO:0000313" key="2">
    <source>
        <dbReference type="Proteomes" id="UP000286576"/>
    </source>
</evidence>
<accession>A0A418NTN1</accession>
<name>A0A418NTN1_9SPHN</name>
<reference evidence="1 2" key="1">
    <citation type="submission" date="2018-08" db="EMBL/GenBank/DDBJ databases">
        <title>Erythrobacter zhengii sp.nov., a bacterium isolated from deep-sea sediment.</title>
        <authorList>
            <person name="Fang C."/>
            <person name="Wu Y.-H."/>
            <person name="Sun C."/>
            <person name="Wang H."/>
            <person name="Cheng H."/>
            <person name="Meng F.-X."/>
            <person name="Wang C.-S."/>
            <person name="Xu X.-W."/>
        </authorList>
    </citation>
    <scope>NUCLEOTIDE SEQUENCE [LARGE SCALE GENOMIC DNA]</scope>
    <source>
        <strain evidence="1 2">V18</strain>
    </source>
</reference>
<organism evidence="1 2">
    <name type="scientific">Aurantiacibacter zhengii</name>
    <dbReference type="NCBI Taxonomy" id="2307003"/>
    <lineage>
        <taxon>Bacteria</taxon>
        <taxon>Pseudomonadati</taxon>
        <taxon>Pseudomonadota</taxon>
        <taxon>Alphaproteobacteria</taxon>
        <taxon>Sphingomonadales</taxon>
        <taxon>Erythrobacteraceae</taxon>
        <taxon>Aurantiacibacter</taxon>
    </lineage>
</organism>
<gene>
    <name evidence="1" type="ORF">D2V07_03915</name>
</gene>
<dbReference type="EMBL" id="QXFL01000002">
    <property type="protein sequence ID" value="RIV87507.1"/>
    <property type="molecule type" value="Genomic_DNA"/>
</dbReference>